<dbReference type="Gene3D" id="3.40.190.290">
    <property type="match status" value="1"/>
</dbReference>
<feature type="domain" description="HTH lysR-type" evidence="5">
    <location>
        <begin position="1"/>
        <end position="32"/>
    </location>
</feature>
<name>A0A9W6W472_9ACTN</name>
<dbReference type="EMBL" id="BSTK01000014">
    <property type="protein sequence ID" value="GLY89647.1"/>
    <property type="molecule type" value="Genomic_DNA"/>
</dbReference>
<dbReference type="AlphaFoldDB" id="A0A9W6W472"/>
<dbReference type="PANTHER" id="PTHR30126:SF39">
    <property type="entry name" value="HTH-TYPE TRANSCRIPTIONAL REGULATOR CYSL"/>
    <property type="match status" value="1"/>
</dbReference>
<evidence type="ECO:0000313" key="6">
    <source>
        <dbReference type="EMBL" id="GLY89647.1"/>
    </source>
</evidence>
<comment type="caution">
    <text evidence="6">The sequence shown here is derived from an EMBL/GenBank/DDBJ whole genome shotgun (WGS) entry which is preliminary data.</text>
</comment>
<evidence type="ECO:0000313" key="7">
    <source>
        <dbReference type="Proteomes" id="UP001165074"/>
    </source>
</evidence>
<organism evidence="6 7">
    <name type="scientific">Actinoallomurus iriomotensis</name>
    <dbReference type="NCBI Taxonomy" id="478107"/>
    <lineage>
        <taxon>Bacteria</taxon>
        <taxon>Bacillati</taxon>
        <taxon>Actinomycetota</taxon>
        <taxon>Actinomycetes</taxon>
        <taxon>Streptosporangiales</taxon>
        <taxon>Thermomonosporaceae</taxon>
        <taxon>Actinoallomurus</taxon>
    </lineage>
</organism>
<dbReference type="InterPro" id="IPR005119">
    <property type="entry name" value="LysR_subst-bd"/>
</dbReference>
<keyword evidence="4" id="KW-0804">Transcription</keyword>
<keyword evidence="7" id="KW-1185">Reference proteome</keyword>
<dbReference type="PANTHER" id="PTHR30126">
    <property type="entry name" value="HTH-TYPE TRANSCRIPTIONAL REGULATOR"/>
    <property type="match status" value="1"/>
</dbReference>
<dbReference type="Proteomes" id="UP001165074">
    <property type="component" value="Unassembled WGS sequence"/>
</dbReference>
<keyword evidence="2" id="KW-0805">Transcription regulation</keyword>
<keyword evidence="3" id="KW-0238">DNA-binding</keyword>
<comment type="similarity">
    <text evidence="1">Belongs to the LysR transcriptional regulatory family.</text>
</comment>
<reference evidence="6" key="1">
    <citation type="submission" date="2023-03" db="EMBL/GenBank/DDBJ databases">
        <title>Actinoallomurus iriomotensis NBRC 103684.</title>
        <authorList>
            <person name="Ichikawa N."/>
            <person name="Sato H."/>
            <person name="Tonouchi N."/>
        </authorList>
    </citation>
    <scope>NUCLEOTIDE SEQUENCE</scope>
    <source>
        <strain evidence="6">NBRC 103684</strain>
    </source>
</reference>
<dbReference type="InterPro" id="IPR036388">
    <property type="entry name" value="WH-like_DNA-bd_sf"/>
</dbReference>
<proteinExistence type="inferred from homology"/>
<protein>
    <submittedName>
        <fullName evidence="6">LysR family transcriptional regulator</fullName>
    </submittedName>
</protein>
<dbReference type="InterPro" id="IPR000847">
    <property type="entry name" value="LysR_HTH_N"/>
</dbReference>
<dbReference type="Gene3D" id="1.10.10.10">
    <property type="entry name" value="Winged helix-like DNA-binding domain superfamily/Winged helix DNA-binding domain"/>
    <property type="match status" value="1"/>
</dbReference>
<dbReference type="SUPFAM" id="SSF53850">
    <property type="entry name" value="Periplasmic binding protein-like II"/>
    <property type="match status" value="1"/>
</dbReference>
<sequence length="274" mass="29313">MVQSTVSAAVGRLEHELAQPLFRRTGHRIVLTEAGTVLLDRARALLASVRDLREELTSAAGPLRGTVTLGTALSTGTFDLAPVLAALRREHPAVQVRVRFSALEHQRVADGTDDLALVPEPARPTPGINLTRVGRLELLLTAALDADLPAGPLRCADIAGAPFIDFPTGWANRIRTDDLFAEAGVERDVTIEVIDAATAIDLVRGGVGLAFLPRRLVEGRTDLRIVALDAPVPPRPLVLARPEGPQRPAVEAVHRALVRRAAPDAARLRPAPTR</sequence>
<dbReference type="SUPFAM" id="SSF46785">
    <property type="entry name" value="Winged helix' DNA-binding domain"/>
    <property type="match status" value="1"/>
</dbReference>
<evidence type="ECO:0000256" key="3">
    <source>
        <dbReference type="ARBA" id="ARBA00023125"/>
    </source>
</evidence>
<evidence type="ECO:0000256" key="1">
    <source>
        <dbReference type="ARBA" id="ARBA00009437"/>
    </source>
</evidence>
<dbReference type="InterPro" id="IPR036390">
    <property type="entry name" value="WH_DNA-bd_sf"/>
</dbReference>
<evidence type="ECO:0000256" key="2">
    <source>
        <dbReference type="ARBA" id="ARBA00023015"/>
    </source>
</evidence>
<dbReference type="Pfam" id="PF00126">
    <property type="entry name" value="HTH_1"/>
    <property type="match status" value="1"/>
</dbReference>
<dbReference type="GO" id="GO:0003700">
    <property type="term" value="F:DNA-binding transcription factor activity"/>
    <property type="evidence" value="ECO:0007669"/>
    <property type="project" value="InterPro"/>
</dbReference>
<accession>A0A9W6W472</accession>
<dbReference type="PROSITE" id="PS50931">
    <property type="entry name" value="HTH_LYSR"/>
    <property type="match status" value="1"/>
</dbReference>
<dbReference type="Pfam" id="PF03466">
    <property type="entry name" value="LysR_substrate"/>
    <property type="match status" value="1"/>
</dbReference>
<evidence type="ECO:0000259" key="5">
    <source>
        <dbReference type="PROSITE" id="PS50931"/>
    </source>
</evidence>
<gene>
    <name evidence="6" type="ORF">Airi02_075760</name>
</gene>
<evidence type="ECO:0000256" key="4">
    <source>
        <dbReference type="ARBA" id="ARBA00023163"/>
    </source>
</evidence>
<dbReference type="GO" id="GO:0000976">
    <property type="term" value="F:transcription cis-regulatory region binding"/>
    <property type="evidence" value="ECO:0007669"/>
    <property type="project" value="TreeGrafter"/>
</dbReference>